<dbReference type="AlphaFoldDB" id="A0A1R1YT92"/>
<keyword evidence="3" id="KW-0732">Signal</keyword>
<evidence type="ECO:0000256" key="1">
    <source>
        <dbReference type="ARBA" id="ARBA00007664"/>
    </source>
</evidence>
<dbReference type="Pfam" id="PF00089">
    <property type="entry name" value="Trypsin"/>
    <property type="match status" value="1"/>
</dbReference>
<keyword evidence="2" id="KW-1015">Disulfide bond</keyword>
<evidence type="ECO:0000256" key="2">
    <source>
        <dbReference type="ARBA" id="ARBA00023157"/>
    </source>
</evidence>
<feature type="domain" description="Peptidase S1" evidence="4">
    <location>
        <begin position="42"/>
        <end position="293"/>
    </location>
</feature>
<dbReference type="PANTHER" id="PTHR24276">
    <property type="entry name" value="POLYSERASE-RELATED"/>
    <property type="match status" value="1"/>
</dbReference>
<keyword evidence="6" id="KW-1185">Reference proteome</keyword>
<name>A0A1R1YT92_9FUNG</name>
<proteinExistence type="inferred from homology"/>
<dbReference type="CDD" id="cd00190">
    <property type="entry name" value="Tryp_SPc"/>
    <property type="match status" value="1"/>
</dbReference>
<dbReference type="InterPro" id="IPR001254">
    <property type="entry name" value="Trypsin_dom"/>
</dbReference>
<dbReference type="GO" id="GO:0004252">
    <property type="term" value="F:serine-type endopeptidase activity"/>
    <property type="evidence" value="ECO:0007669"/>
    <property type="project" value="InterPro"/>
</dbReference>
<protein>
    <submittedName>
        <fullName evidence="5">Chymotrypsin-1</fullName>
    </submittedName>
</protein>
<dbReference type="GO" id="GO:0006508">
    <property type="term" value="P:proteolysis"/>
    <property type="evidence" value="ECO:0007669"/>
    <property type="project" value="InterPro"/>
</dbReference>
<dbReference type="Gene3D" id="2.40.10.10">
    <property type="entry name" value="Trypsin-like serine proteases"/>
    <property type="match status" value="1"/>
</dbReference>
<sequence>MFKKLIFAIYGFGIGLAFPSYGGDRTDGMVGSEISADLAKRIIGGEEADFKQFPYLVSMYNDYGHKCTGSLLSDRIVLVSGHCLVNKAHFLLPLIRPKDFRIRFGSDKLNTGDEYYRKIQSVHVHEKFRDDIYRYDIGIIVLEKKIEASEKERLGIEYAKIFNRFVYDGIKTVTLGWGYQSQYGHTSENLLVTDIGLSNSTICKAIEGVYEGNNEFNMCAINTEGKGFCVGDSGGPLVLDGDENYSSEVKNAVVGISSTVGGFEPDIRCEKIGTFNLFINTYYYIDWISRISGIPRESLEFYKQDYINSPKSE</sequence>
<dbReference type="PRINTS" id="PR00722">
    <property type="entry name" value="CHYMOTRYPSIN"/>
</dbReference>
<dbReference type="EMBL" id="LSSM01000088">
    <property type="protein sequence ID" value="OMJ30065.1"/>
    <property type="molecule type" value="Genomic_DNA"/>
</dbReference>
<dbReference type="InterPro" id="IPR009003">
    <property type="entry name" value="Peptidase_S1_PA"/>
</dbReference>
<evidence type="ECO:0000313" key="5">
    <source>
        <dbReference type="EMBL" id="OMJ30065.1"/>
    </source>
</evidence>
<evidence type="ECO:0000256" key="3">
    <source>
        <dbReference type="SAM" id="SignalP"/>
    </source>
</evidence>
<accession>A0A1R1YT92</accession>
<dbReference type="Proteomes" id="UP000187429">
    <property type="component" value="Unassembled WGS sequence"/>
</dbReference>
<feature type="chain" id="PRO_5010276218" evidence="3">
    <location>
        <begin position="18"/>
        <end position="313"/>
    </location>
</feature>
<dbReference type="SMART" id="SM00020">
    <property type="entry name" value="Tryp_SPc"/>
    <property type="match status" value="1"/>
</dbReference>
<dbReference type="OrthoDB" id="6380398at2759"/>
<comment type="caution">
    <text evidence="5">The sequence shown here is derived from an EMBL/GenBank/DDBJ whole genome shotgun (WGS) entry which is preliminary data.</text>
</comment>
<dbReference type="SUPFAM" id="SSF50494">
    <property type="entry name" value="Trypsin-like serine proteases"/>
    <property type="match status" value="1"/>
</dbReference>
<dbReference type="InterPro" id="IPR043504">
    <property type="entry name" value="Peptidase_S1_PA_chymotrypsin"/>
</dbReference>
<dbReference type="PROSITE" id="PS50240">
    <property type="entry name" value="TRYPSIN_DOM"/>
    <property type="match status" value="1"/>
</dbReference>
<feature type="signal peptide" evidence="3">
    <location>
        <begin position="1"/>
        <end position="17"/>
    </location>
</feature>
<evidence type="ECO:0000313" key="6">
    <source>
        <dbReference type="Proteomes" id="UP000187429"/>
    </source>
</evidence>
<evidence type="ECO:0000259" key="4">
    <source>
        <dbReference type="PROSITE" id="PS50240"/>
    </source>
</evidence>
<dbReference type="InterPro" id="IPR050430">
    <property type="entry name" value="Peptidase_S1"/>
</dbReference>
<reference evidence="6" key="1">
    <citation type="submission" date="2017-01" db="EMBL/GenBank/DDBJ databases">
        <authorList>
            <person name="Wang Y."/>
            <person name="White M."/>
            <person name="Kvist S."/>
            <person name="Moncalvo J.-M."/>
        </authorList>
    </citation>
    <scope>NUCLEOTIDE SEQUENCE [LARGE SCALE GENOMIC DNA]</scope>
    <source>
        <strain evidence="6">ID-206-W2</strain>
    </source>
</reference>
<comment type="similarity">
    <text evidence="1">Belongs to the peptidase S1 family.</text>
</comment>
<dbReference type="PANTHER" id="PTHR24276:SF98">
    <property type="entry name" value="FI18310P1-RELATED"/>
    <property type="match status" value="1"/>
</dbReference>
<organism evidence="5 6">
    <name type="scientific">Smittium culicis</name>
    <dbReference type="NCBI Taxonomy" id="133412"/>
    <lineage>
        <taxon>Eukaryota</taxon>
        <taxon>Fungi</taxon>
        <taxon>Fungi incertae sedis</taxon>
        <taxon>Zoopagomycota</taxon>
        <taxon>Kickxellomycotina</taxon>
        <taxon>Harpellomycetes</taxon>
        <taxon>Harpellales</taxon>
        <taxon>Legeriomycetaceae</taxon>
        <taxon>Smittium</taxon>
    </lineage>
</organism>
<gene>
    <name evidence="5" type="ORF">AYI69_g406</name>
</gene>
<dbReference type="InterPro" id="IPR001314">
    <property type="entry name" value="Peptidase_S1A"/>
</dbReference>